<dbReference type="Gene3D" id="1.10.10.10">
    <property type="entry name" value="Winged helix-like DNA-binding domain superfamily/Winged helix DNA-binding domain"/>
    <property type="match status" value="1"/>
</dbReference>
<name>A0ABW0WFV2_STRNO</name>
<dbReference type="PRINTS" id="PR00039">
    <property type="entry name" value="HTHLYSR"/>
</dbReference>
<dbReference type="CDD" id="cd05466">
    <property type="entry name" value="PBP2_LTTR_substrate"/>
    <property type="match status" value="1"/>
</dbReference>
<dbReference type="PANTHER" id="PTHR30346">
    <property type="entry name" value="TRANSCRIPTIONAL DUAL REGULATOR HCAR-RELATED"/>
    <property type="match status" value="1"/>
</dbReference>
<keyword evidence="4" id="KW-0804">Transcription</keyword>
<keyword evidence="7" id="KW-1185">Reference proteome</keyword>
<proteinExistence type="inferred from homology"/>
<dbReference type="RefSeq" id="WP_344349025.1">
    <property type="nucleotide sequence ID" value="NZ_BAAASM010000022.1"/>
</dbReference>
<dbReference type="Gene3D" id="3.40.190.10">
    <property type="entry name" value="Periplasmic binding protein-like II"/>
    <property type="match status" value="2"/>
</dbReference>
<dbReference type="SUPFAM" id="SSF53850">
    <property type="entry name" value="Periplasmic binding protein-like II"/>
    <property type="match status" value="1"/>
</dbReference>
<dbReference type="InterPro" id="IPR000847">
    <property type="entry name" value="LysR_HTH_N"/>
</dbReference>
<dbReference type="EMBL" id="JBHSOE010000024">
    <property type="protein sequence ID" value="MFC5657096.1"/>
    <property type="molecule type" value="Genomic_DNA"/>
</dbReference>
<keyword evidence="3" id="KW-0238">DNA-binding</keyword>
<dbReference type="InterPro" id="IPR036390">
    <property type="entry name" value="WH_DNA-bd_sf"/>
</dbReference>
<dbReference type="PROSITE" id="PS50931">
    <property type="entry name" value="HTH_LYSR"/>
    <property type="match status" value="1"/>
</dbReference>
<evidence type="ECO:0000313" key="7">
    <source>
        <dbReference type="Proteomes" id="UP001596065"/>
    </source>
</evidence>
<evidence type="ECO:0000256" key="4">
    <source>
        <dbReference type="ARBA" id="ARBA00023163"/>
    </source>
</evidence>
<dbReference type="Pfam" id="PF00126">
    <property type="entry name" value="HTH_1"/>
    <property type="match status" value="1"/>
</dbReference>
<evidence type="ECO:0000259" key="5">
    <source>
        <dbReference type="PROSITE" id="PS50931"/>
    </source>
</evidence>
<dbReference type="Pfam" id="PF03466">
    <property type="entry name" value="LysR_substrate"/>
    <property type="match status" value="1"/>
</dbReference>
<feature type="domain" description="HTH lysR-type" evidence="5">
    <location>
        <begin position="1"/>
        <end position="59"/>
    </location>
</feature>
<gene>
    <name evidence="6" type="ORF">ACFP3J_16590</name>
</gene>
<dbReference type="SUPFAM" id="SSF46785">
    <property type="entry name" value="Winged helix' DNA-binding domain"/>
    <property type="match status" value="1"/>
</dbReference>
<accession>A0ABW0WFV2</accession>
<protein>
    <submittedName>
        <fullName evidence="6">LysR family transcriptional regulator</fullName>
    </submittedName>
</protein>
<comment type="similarity">
    <text evidence="1">Belongs to the LysR transcriptional regulatory family.</text>
</comment>
<evidence type="ECO:0000313" key="6">
    <source>
        <dbReference type="EMBL" id="MFC5657096.1"/>
    </source>
</evidence>
<keyword evidence="2" id="KW-0805">Transcription regulation</keyword>
<reference evidence="7" key="1">
    <citation type="journal article" date="2019" name="Int. J. Syst. Evol. Microbiol.">
        <title>The Global Catalogue of Microorganisms (GCM) 10K type strain sequencing project: providing services to taxonomists for standard genome sequencing and annotation.</title>
        <authorList>
            <consortium name="The Broad Institute Genomics Platform"/>
            <consortium name="The Broad Institute Genome Sequencing Center for Infectious Disease"/>
            <person name="Wu L."/>
            <person name="Ma J."/>
        </authorList>
    </citation>
    <scope>NUCLEOTIDE SEQUENCE [LARGE SCALE GENOMIC DNA]</scope>
    <source>
        <strain evidence="7">KCTC 5701</strain>
    </source>
</reference>
<dbReference type="Proteomes" id="UP001596065">
    <property type="component" value="Unassembled WGS sequence"/>
</dbReference>
<organism evidence="6 7">
    <name type="scientific">Streptomyces nogalater</name>
    <dbReference type="NCBI Taxonomy" id="38314"/>
    <lineage>
        <taxon>Bacteria</taxon>
        <taxon>Bacillati</taxon>
        <taxon>Actinomycetota</taxon>
        <taxon>Actinomycetes</taxon>
        <taxon>Kitasatosporales</taxon>
        <taxon>Streptomycetaceae</taxon>
        <taxon>Streptomyces</taxon>
    </lineage>
</organism>
<evidence type="ECO:0000256" key="2">
    <source>
        <dbReference type="ARBA" id="ARBA00023015"/>
    </source>
</evidence>
<dbReference type="PANTHER" id="PTHR30346:SF28">
    <property type="entry name" value="HTH-TYPE TRANSCRIPTIONAL REGULATOR CYNR"/>
    <property type="match status" value="1"/>
</dbReference>
<comment type="caution">
    <text evidence="6">The sequence shown here is derived from an EMBL/GenBank/DDBJ whole genome shotgun (WGS) entry which is preliminary data.</text>
</comment>
<sequence>MNVGITHLRAFLAVLDSGSFSGAADELGISQSAVSHSVAALERSLGTSVLVRTGRPRPTAFGEQILAPARQAVAAHAAICELTARRNRQPSGTVRMAAPPTACQGILPTLLARWQEAFPRLNVVLLEGDDSEVEEWLRCGAVELSVLVGRPSKQGVLLSTDTFQALLRRDHPLAAESRIDVADLDDDPLIVSTGGCEKYVRQAYRLARRPLPEGHRVRDMGTLLSMVRSGIGVSVVPGLTATMLDHQLVMVPLAQTVTRSLTLTGPLDRPWHPLAEILASWCRQHLVTGQDTGAISAAIPAGGALPVRTRPVASRSAACARTERLVVSGVSQAPTV</sequence>
<dbReference type="InterPro" id="IPR036388">
    <property type="entry name" value="WH-like_DNA-bd_sf"/>
</dbReference>
<evidence type="ECO:0000256" key="1">
    <source>
        <dbReference type="ARBA" id="ARBA00009437"/>
    </source>
</evidence>
<dbReference type="InterPro" id="IPR005119">
    <property type="entry name" value="LysR_subst-bd"/>
</dbReference>
<evidence type="ECO:0000256" key="3">
    <source>
        <dbReference type="ARBA" id="ARBA00023125"/>
    </source>
</evidence>